<keyword evidence="1" id="KW-0472">Membrane</keyword>
<dbReference type="WBParaSite" id="nRc.2.0.1.t20543-RA">
    <property type="protein sequence ID" value="nRc.2.0.1.t20543-RA"/>
    <property type="gene ID" value="nRc.2.0.1.g20543"/>
</dbReference>
<evidence type="ECO:0000313" key="2">
    <source>
        <dbReference type="Proteomes" id="UP000887565"/>
    </source>
</evidence>
<proteinExistence type="predicted"/>
<evidence type="ECO:0000256" key="1">
    <source>
        <dbReference type="SAM" id="Phobius"/>
    </source>
</evidence>
<sequence>KIGGPDWPIYYLFILILLYFSILCPNTTLDAWTLVFDLAAEGTQFGSSDFASFPEGQASFTYSSLDWRLHCKAFLPSHTVAR</sequence>
<organism evidence="2 3">
    <name type="scientific">Romanomermis culicivorax</name>
    <name type="common">Nematode worm</name>
    <dbReference type="NCBI Taxonomy" id="13658"/>
    <lineage>
        <taxon>Eukaryota</taxon>
        <taxon>Metazoa</taxon>
        <taxon>Ecdysozoa</taxon>
        <taxon>Nematoda</taxon>
        <taxon>Enoplea</taxon>
        <taxon>Dorylaimia</taxon>
        <taxon>Mermithida</taxon>
        <taxon>Mermithoidea</taxon>
        <taxon>Mermithidae</taxon>
        <taxon>Romanomermis</taxon>
    </lineage>
</organism>
<keyword evidence="1" id="KW-1133">Transmembrane helix</keyword>
<evidence type="ECO:0000313" key="3">
    <source>
        <dbReference type="WBParaSite" id="nRc.2.0.1.t20543-RA"/>
    </source>
</evidence>
<feature type="transmembrane region" description="Helical" evidence="1">
    <location>
        <begin position="9"/>
        <end position="28"/>
    </location>
</feature>
<protein>
    <submittedName>
        <fullName evidence="3">Uncharacterized protein</fullName>
    </submittedName>
</protein>
<accession>A0A915J3Y7</accession>
<keyword evidence="1" id="KW-0812">Transmembrane</keyword>
<name>A0A915J3Y7_ROMCU</name>
<keyword evidence="2" id="KW-1185">Reference proteome</keyword>
<reference evidence="3" key="1">
    <citation type="submission" date="2022-11" db="UniProtKB">
        <authorList>
            <consortium name="WormBaseParasite"/>
        </authorList>
    </citation>
    <scope>IDENTIFICATION</scope>
</reference>
<dbReference type="AlphaFoldDB" id="A0A915J3Y7"/>
<dbReference type="Proteomes" id="UP000887565">
    <property type="component" value="Unplaced"/>
</dbReference>